<dbReference type="Proteomes" id="UP000028547">
    <property type="component" value="Unassembled WGS sequence"/>
</dbReference>
<evidence type="ECO:0000256" key="4">
    <source>
        <dbReference type="ARBA" id="ARBA00022741"/>
    </source>
</evidence>
<dbReference type="Gene3D" id="3.30.565.10">
    <property type="entry name" value="Histidine kinase-like ATPase, C-terminal domain"/>
    <property type="match status" value="1"/>
</dbReference>
<dbReference type="AlphaFoldDB" id="A0A084ST91"/>
<keyword evidence="6" id="KW-0067">ATP-binding</keyword>
<evidence type="ECO:0000256" key="3">
    <source>
        <dbReference type="ARBA" id="ARBA00022679"/>
    </source>
</evidence>
<dbReference type="PANTHER" id="PTHR43065:SF46">
    <property type="entry name" value="C4-DICARBOXYLATE TRANSPORT SENSOR PROTEIN DCTB"/>
    <property type="match status" value="1"/>
</dbReference>
<keyword evidence="8" id="KW-0472">Membrane</keyword>
<dbReference type="GO" id="GO:0000160">
    <property type="term" value="P:phosphorelay signal transduction system"/>
    <property type="evidence" value="ECO:0007669"/>
    <property type="project" value="UniProtKB-KW"/>
</dbReference>
<keyword evidence="8" id="KW-1133">Transmembrane helix</keyword>
<evidence type="ECO:0000256" key="2">
    <source>
        <dbReference type="ARBA" id="ARBA00012438"/>
    </source>
</evidence>
<evidence type="ECO:0000256" key="6">
    <source>
        <dbReference type="ARBA" id="ARBA00022840"/>
    </source>
</evidence>
<feature type="transmembrane region" description="Helical" evidence="8">
    <location>
        <begin position="27"/>
        <end position="52"/>
    </location>
</feature>
<evidence type="ECO:0000256" key="5">
    <source>
        <dbReference type="ARBA" id="ARBA00022777"/>
    </source>
</evidence>
<dbReference type="RefSeq" id="WP_043397721.1">
    <property type="nucleotide sequence ID" value="NZ_JPMI01000133.1"/>
</dbReference>
<comment type="catalytic activity">
    <reaction evidence="1">
        <text>ATP + protein L-histidine = ADP + protein N-phospho-L-histidine.</text>
        <dbReference type="EC" id="2.7.13.3"/>
    </reaction>
</comment>
<dbReference type="InterPro" id="IPR003594">
    <property type="entry name" value="HATPase_dom"/>
</dbReference>
<dbReference type="EC" id="2.7.13.3" evidence="2"/>
<evidence type="ECO:0000259" key="9">
    <source>
        <dbReference type="PROSITE" id="PS50109"/>
    </source>
</evidence>
<organism evidence="10 11">
    <name type="scientific">Archangium violaceum Cb vi76</name>
    <dbReference type="NCBI Taxonomy" id="1406225"/>
    <lineage>
        <taxon>Bacteria</taxon>
        <taxon>Pseudomonadati</taxon>
        <taxon>Myxococcota</taxon>
        <taxon>Myxococcia</taxon>
        <taxon>Myxococcales</taxon>
        <taxon>Cystobacterineae</taxon>
        <taxon>Archangiaceae</taxon>
        <taxon>Archangium</taxon>
    </lineage>
</organism>
<evidence type="ECO:0000313" key="10">
    <source>
        <dbReference type="EMBL" id="KFA91676.1"/>
    </source>
</evidence>
<dbReference type="SMART" id="SM00387">
    <property type="entry name" value="HATPase_c"/>
    <property type="match status" value="1"/>
</dbReference>
<dbReference type="PANTHER" id="PTHR43065">
    <property type="entry name" value="SENSOR HISTIDINE KINASE"/>
    <property type="match status" value="1"/>
</dbReference>
<name>A0A084ST91_9BACT</name>
<keyword evidence="8" id="KW-0812">Transmembrane</keyword>
<protein>
    <recommendedName>
        <fullName evidence="2">histidine kinase</fullName>
        <ecNumber evidence="2">2.7.13.3</ecNumber>
    </recommendedName>
</protein>
<reference evidence="10 11" key="1">
    <citation type="submission" date="2014-07" db="EMBL/GenBank/DDBJ databases">
        <title>Draft Genome Sequence of Gephyronic Acid Producer, Cystobacter violaceus Strain Cb vi76.</title>
        <authorList>
            <person name="Stevens D.C."/>
            <person name="Young J."/>
            <person name="Carmichael R."/>
            <person name="Tan J."/>
            <person name="Taylor R.E."/>
        </authorList>
    </citation>
    <scope>NUCLEOTIDE SEQUENCE [LARGE SCALE GENOMIC DNA]</scope>
    <source>
        <strain evidence="10 11">Cb vi76</strain>
    </source>
</reference>
<comment type="caution">
    <text evidence="10">The sequence shown here is derived from an EMBL/GenBank/DDBJ whole genome shotgun (WGS) entry which is preliminary data.</text>
</comment>
<dbReference type="InterPro" id="IPR036890">
    <property type="entry name" value="HATPase_C_sf"/>
</dbReference>
<dbReference type="InterPro" id="IPR004358">
    <property type="entry name" value="Sig_transdc_His_kin-like_C"/>
</dbReference>
<evidence type="ECO:0000313" key="11">
    <source>
        <dbReference type="Proteomes" id="UP000028547"/>
    </source>
</evidence>
<feature type="transmembrane region" description="Helical" evidence="8">
    <location>
        <begin position="96"/>
        <end position="113"/>
    </location>
</feature>
<keyword evidence="4" id="KW-0547">Nucleotide-binding</keyword>
<sequence length="450" mass="49373">MNPLPRWRRLVHDSFKRWVRSQDPQEVLAASSLQAWLSSALVIPAVLALAVYAPGAKGFFDLPFHKALACLVPMLGLGIVFALLHRGRQRLEWWGWLYLVVGTAALQFYLAALMALAKMPGAMLFGAVLLFTTGYHGRLHRVAPSQPFLALGSAVALGLAALLSRSQEHVALFAVMGPLAVLLELYTGSFALRHDLARAEAEQLRAAVQAQMLDQQERDVGRLSQALVQILGYNHDINNTLMSVSAAADMLSVMGVQRNTLPRAEFEELVREVNEGLARIREMVIEIRQKGRRSVSQEPENVHLVPVLESVRTSLGWRFPDVDIQVKVEEQATHALLRGGTTTLRRVVENLVLNACEGNGQRGAAKVDILARPEPYSGRLELLIADDGPGFPTEKLKAPIEGLSTTKPNGTGLGLYTSECLIRASGGTLERHNRPTGGAQLRILLPRELR</sequence>
<dbReference type="EMBL" id="JPMI01000133">
    <property type="protein sequence ID" value="KFA91676.1"/>
    <property type="molecule type" value="Genomic_DNA"/>
</dbReference>
<evidence type="ECO:0000256" key="1">
    <source>
        <dbReference type="ARBA" id="ARBA00000085"/>
    </source>
</evidence>
<dbReference type="SUPFAM" id="SSF55874">
    <property type="entry name" value="ATPase domain of HSP90 chaperone/DNA topoisomerase II/histidine kinase"/>
    <property type="match status" value="1"/>
</dbReference>
<dbReference type="GO" id="GO:0005524">
    <property type="term" value="F:ATP binding"/>
    <property type="evidence" value="ECO:0007669"/>
    <property type="project" value="UniProtKB-KW"/>
</dbReference>
<feature type="transmembrane region" description="Helical" evidence="8">
    <location>
        <begin position="148"/>
        <end position="164"/>
    </location>
</feature>
<dbReference type="PRINTS" id="PR00344">
    <property type="entry name" value="BCTRLSENSOR"/>
</dbReference>
<dbReference type="GO" id="GO:0004673">
    <property type="term" value="F:protein histidine kinase activity"/>
    <property type="evidence" value="ECO:0007669"/>
    <property type="project" value="UniProtKB-EC"/>
</dbReference>
<feature type="transmembrane region" description="Helical" evidence="8">
    <location>
        <begin position="170"/>
        <end position="192"/>
    </location>
</feature>
<feature type="domain" description="Histidine kinase" evidence="9">
    <location>
        <begin position="232"/>
        <end position="449"/>
    </location>
</feature>
<evidence type="ECO:0000256" key="8">
    <source>
        <dbReference type="SAM" id="Phobius"/>
    </source>
</evidence>
<keyword evidence="3" id="KW-0808">Transferase</keyword>
<gene>
    <name evidence="10" type="ORF">Q664_20265</name>
</gene>
<dbReference type="InterPro" id="IPR005467">
    <property type="entry name" value="His_kinase_dom"/>
</dbReference>
<dbReference type="PROSITE" id="PS50109">
    <property type="entry name" value="HIS_KIN"/>
    <property type="match status" value="1"/>
</dbReference>
<feature type="transmembrane region" description="Helical" evidence="8">
    <location>
        <begin position="64"/>
        <end position="84"/>
    </location>
</feature>
<evidence type="ECO:0000256" key="7">
    <source>
        <dbReference type="ARBA" id="ARBA00023012"/>
    </source>
</evidence>
<keyword evidence="5 10" id="KW-0418">Kinase</keyword>
<accession>A0A084ST91</accession>
<dbReference type="Pfam" id="PF02518">
    <property type="entry name" value="HATPase_c"/>
    <property type="match status" value="1"/>
</dbReference>
<keyword evidence="7" id="KW-0902">Two-component regulatory system</keyword>
<proteinExistence type="predicted"/>